<name>A0A316U4P9_9BASI</name>
<evidence type="ECO:0000256" key="1">
    <source>
        <dbReference type="SAM" id="MobiDB-lite"/>
    </source>
</evidence>
<gene>
    <name evidence="2" type="ORF">BCV69DRAFT_260978</name>
</gene>
<keyword evidence="3" id="KW-1185">Reference proteome</keyword>
<dbReference type="GeneID" id="37012423"/>
<dbReference type="AlphaFoldDB" id="A0A316U4P9"/>
<dbReference type="RefSeq" id="XP_025347310.1">
    <property type="nucleotide sequence ID" value="XM_025490689.1"/>
</dbReference>
<dbReference type="EMBL" id="KZ819329">
    <property type="protein sequence ID" value="PWN20150.1"/>
    <property type="molecule type" value="Genomic_DNA"/>
</dbReference>
<feature type="compositionally biased region" description="Gly residues" evidence="1">
    <location>
        <begin position="403"/>
        <end position="418"/>
    </location>
</feature>
<feature type="region of interest" description="Disordered" evidence="1">
    <location>
        <begin position="230"/>
        <end position="433"/>
    </location>
</feature>
<sequence length="433" mass="45254">MSASYSVFTSPNHAPIPNHLPTLIVTPHGQPHHTLYSYIHTNQNKETYLLTPSPQGDLCVAKMVPPPGTRGPGGPGDIRSDPGHSTGGDSQDRSVRCEASRNLRWSITNTGINAPVYKLTLPNPDAPGHEQPLFQISKPNPMAPYWTMFYFTYAGHLIPPKRIEFGKIQKNAAQGSGGGGGTRVTISGKSAEEKAVWQTLGEGNEDMVEWIVLCAALNVLDEEIIKAAAEQMPPPGKRAPAASSTSGSSGASASRTAVPSSRPSVSPRVGGNAAAAPRQQFPVPMPAPARGPPPPQQQPQRQQQQAFPRPNPYGQAAQPMPQQQYAPQQSQSRPPPLQMPSRGAPPQGQYQEPYRQAPSPQMQGRAPPPSQRGPAVGGARPMGALNGRSPGGGGIVLNSPASGYGGDGFGGGGFGSGSGANSPAQAAAGGRRF</sequence>
<proteinExistence type="predicted"/>
<feature type="compositionally biased region" description="Low complexity" evidence="1">
    <location>
        <begin position="238"/>
        <end position="269"/>
    </location>
</feature>
<feature type="region of interest" description="Disordered" evidence="1">
    <location>
        <begin position="60"/>
        <end position="97"/>
    </location>
</feature>
<accession>A0A316U4P9</accession>
<evidence type="ECO:0000313" key="2">
    <source>
        <dbReference type="EMBL" id="PWN20150.1"/>
    </source>
</evidence>
<dbReference type="OrthoDB" id="2538408at2759"/>
<dbReference type="Proteomes" id="UP000245942">
    <property type="component" value="Unassembled WGS sequence"/>
</dbReference>
<organism evidence="2 3">
    <name type="scientific">Pseudomicrostroma glucosiphilum</name>
    <dbReference type="NCBI Taxonomy" id="1684307"/>
    <lineage>
        <taxon>Eukaryota</taxon>
        <taxon>Fungi</taxon>
        <taxon>Dikarya</taxon>
        <taxon>Basidiomycota</taxon>
        <taxon>Ustilaginomycotina</taxon>
        <taxon>Exobasidiomycetes</taxon>
        <taxon>Microstromatales</taxon>
        <taxon>Microstromatales incertae sedis</taxon>
        <taxon>Pseudomicrostroma</taxon>
    </lineage>
</organism>
<reference evidence="2 3" key="1">
    <citation type="journal article" date="2018" name="Mol. Biol. Evol.">
        <title>Broad Genomic Sampling Reveals a Smut Pathogenic Ancestry of the Fungal Clade Ustilaginomycotina.</title>
        <authorList>
            <person name="Kijpornyongpan T."/>
            <person name="Mondo S.J."/>
            <person name="Barry K."/>
            <person name="Sandor L."/>
            <person name="Lee J."/>
            <person name="Lipzen A."/>
            <person name="Pangilinan J."/>
            <person name="LaButti K."/>
            <person name="Hainaut M."/>
            <person name="Henrissat B."/>
            <person name="Grigoriev I.V."/>
            <person name="Spatafora J.W."/>
            <person name="Aime M.C."/>
        </authorList>
    </citation>
    <scope>NUCLEOTIDE SEQUENCE [LARGE SCALE GENOMIC DNA]</scope>
    <source>
        <strain evidence="2 3">MCA 4718</strain>
    </source>
</reference>
<feature type="compositionally biased region" description="Low complexity" evidence="1">
    <location>
        <begin position="298"/>
        <end position="332"/>
    </location>
</feature>
<feature type="compositionally biased region" description="Pro residues" evidence="1">
    <location>
        <begin position="283"/>
        <end position="297"/>
    </location>
</feature>
<evidence type="ECO:0000313" key="3">
    <source>
        <dbReference type="Proteomes" id="UP000245942"/>
    </source>
</evidence>
<protein>
    <submittedName>
        <fullName evidence="2">Uncharacterized protein</fullName>
    </submittedName>
</protein>